<evidence type="ECO:0000313" key="1">
    <source>
        <dbReference type="EMBL" id="KAG5400846.1"/>
    </source>
</evidence>
<accession>A0ABQ7MQ31</accession>
<comment type="caution">
    <text evidence="1">The sequence shown here is derived from an EMBL/GenBank/DDBJ whole genome shotgun (WGS) entry which is preliminary data.</text>
</comment>
<reference evidence="1 2" key="1">
    <citation type="submission" date="2021-03" db="EMBL/GenBank/DDBJ databases">
        <authorList>
            <person name="King G.J."/>
            <person name="Bancroft I."/>
            <person name="Baten A."/>
            <person name="Bloomfield J."/>
            <person name="Borpatragohain P."/>
            <person name="He Z."/>
            <person name="Irish N."/>
            <person name="Irwin J."/>
            <person name="Liu K."/>
            <person name="Mauleon R.P."/>
            <person name="Moore J."/>
            <person name="Morris R."/>
            <person name="Ostergaard L."/>
            <person name="Wang B."/>
            <person name="Wells R."/>
        </authorList>
    </citation>
    <scope>NUCLEOTIDE SEQUENCE [LARGE SCALE GENOMIC DNA]</scope>
    <source>
        <strain evidence="1">R-o-18</strain>
        <tissue evidence="1">Leaf</tissue>
    </source>
</reference>
<gene>
    <name evidence="1" type="primary">A04p016410.1_BraROA</name>
    <name evidence="1" type="ORF">IGI04_015453</name>
</gene>
<dbReference type="Proteomes" id="UP000823674">
    <property type="component" value="Chromosome A04"/>
</dbReference>
<name>A0ABQ7MQ31_BRACM</name>
<proteinExistence type="predicted"/>
<keyword evidence="2" id="KW-1185">Reference proteome</keyword>
<evidence type="ECO:0000313" key="2">
    <source>
        <dbReference type="Proteomes" id="UP000823674"/>
    </source>
</evidence>
<organism evidence="1 2">
    <name type="scientific">Brassica rapa subsp. trilocularis</name>
    <dbReference type="NCBI Taxonomy" id="1813537"/>
    <lineage>
        <taxon>Eukaryota</taxon>
        <taxon>Viridiplantae</taxon>
        <taxon>Streptophyta</taxon>
        <taxon>Embryophyta</taxon>
        <taxon>Tracheophyta</taxon>
        <taxon>Spermatophyta</taxon>
        <taxon>Magnoliopsida</taxon>
        <taxon>eudicotyledons</taxon>
        <taxon>Gunneridae</taxon>
        <taxon>Pentapetalae</taxon>
        <taxon>rosids</taxon>
        <taxon>malvids</taxon>
        <taxon>Brassicales</taxon>
        <taxon>Brassicaceae</taxon>
        <taxon>Brassiceae</taxon>
        <taxon>Brassica</taxon>
    </lineage>
</organism>
<dbReference type="EMBL" id="JADBGQ010000004">
    <property type="protein sequence ID" value="KAG5400846.1"/>
    <property type="molecule type" value="Genomic_DNA"/>
</dbReference>
<protein>
    <submittedName>
        <fullName evidence="1">Uncharacterized protein</fullName>
    </submittedName>
</protein>
<sequence length="59" mass="6604">MGLEPSWAYCPLSCFNDIRPGVELVVIVMVHTNATIINLSQRAAETDRRREETAKSAQN</sequence>